<proteinExistence type="predicted"/>
<dbReference type="Gene3D" id="3.30.70.60">
    <property type="match status" value="1"/>
</dbReference>
<dbReference type="Proteomes" id="UP000229615">
    <property type="component" value="Unassembled WGS sequence"/>
</dbReference>
<protein>
    <recommendedName>
        <fullName evidence="3">Pilus assembly protein PilO</fullName>
    </recommendedName>
</protein>
<dbReference type="InterPro" id="IPR014717">
    <property type="entry name" value="Transl_elong_EF1B/ribsomal_bS6"/>
</dbReference>
<dbReference type="AlphaFoldDB" id="A0A2H0USR5"/>
<gene>
    <name evidence="1" type="ORF">COU09_00200</name>
</gene>
<accession>A0A2H0USR5</accession>
<sequence>MKQPQKRLLSLIFSLILLILTIFVFSSYVSAAYDDVNELRAEFLTKQDALDGQRQIVEKVNELLTRYQSIPQLAEVMALAVPNGEQTADAFNQIRVLAERNKLSMSSFSTTQGSAFKSVSPNASGLLREMGSLKIEATLLGSYSGLDGFLTDLASNIRIMDIESLKVQPAGSAGGDFFFFNIVITTYYQTTE</sequence>
<comment type="caution">
    <text evidence="1">The sequence shown here is derived from an EMBL/GenBank/DDBJ whole genome shotgun (WGS) entry which is preliminary data.</text>
</comment>
<reference evidence="2" key="1">
    <citation type="submission" date="2017-09" db="EMBL/GenBank/DDBJ databases">
        <title>Depth-based differentiation of microbial function through sediment-hosted aquifers and enrichment of novel symbionts in the deep terrestrial subsurface.</title>
        <authorList>
            <person name="Probst A.J."/>
            <person name="Ladd B."/>
            <person name="Jarett J.K."/>
            <person name="Geller-Mcgrath D.E."/>
            <person name="Sieber C.M.K."/>
            <person name="Emerson J.B."/>
            <person name="Anantharaman K."/>
            <person name="Thomas B.C."/>
            <person name="Malmstrom R."/>
            <person name="Stieglmeier M."/>
            <person name="Klingl A."/>
            <person name="Woyke T."/>
            <person name="Ryan C.M."/>
            <person name="Banfield J.F."/>
        </authorList>
    </citation>
    <scope>NUCLEOTIDE SEQUENCE [LARGE SCALE GENOMIC DNA]</scope>
</reference>
<evidence type="ECO:0000313" key="2">
    <source>
        <dbReference type="Proteomes" id="UP000229615"/>
    </source>
</evidence>
<evidence type="ECO:0008006" key="3">
    <source>
        <dbReference type="Google" id="ProtNLM"/>
    </source>
</evidence>
<dbReference type="GO" id="GO:0043107">
    <property type="term" value="P:type IV pilus-dependent motility"/>
    <property type="evidence" value="ECO:0007669"/>
    <property type="project" value="InterPro"/>
</dbReference>
<name>A0A2H0USR5_9BACT</name>
<dbReference type="InterPro" id="IPR007445">
    <property type="entry name" value="PilO"/>
</dbReference>
<dbReference type="GO" id="GO:0043683">
    <property type="term" value="P:type IV pilus assembly"/>
    <property type="evidence" value="ECO:0007669"/>
    <property type="project" value="InterPro"/>
</dbReference>
<dbReference type="Pfam" id="PF04350">
    <property type="entry name" value="PilO"/>
    <property type="match status" value="1"/>
</dbReference>
<evidence type="ECO:0000313" key="1">
    <source>
        <dbReference type="EMBL" id="PIR88835.1"/>
    </source>
</evidence>
<dbReference type="EMBL" id="PFBB01000002">
    <property type="protein sequence ID" value="PIR88835.1"/>
    <property type="molecule type" value="Genomic_DNA"/>
</dbReference>
<organism evidence="1 2">
    <name type="scientific">Candidatus Harrisonbacteria bacterium CG10_big_fil_rev_8_21_14_0_10_44_23</name>
    <dbReference type="NCBI Taxonomy" id="1974585"/>
    <lineage>
        <taxon>Bacteria</taxon>
        <taxon>Candidatus Harrisoniibacteriota</taxon>
    </lineage>
</organism>